<proteinExistence type="predicted"/>
<dbReference type="RefSeq" id="WP_073000178.1">
    <property type="nucleotide sequence ID" value="NZ_FRAM01000005.1"/>
</dbReference>
<name>A0A1M6UHZ0_9FLAO</name>
<dbReference type="STRING" id="216903.SAMN05444371_3299"/>
<dbReference type="EMBL" id="FRAM01000005">
    <property type="protein sequence ID" value="SHK68832.1"/>
    <property type="molecule type" value="Genomic_DNA"/>
</dbReference>
<feature type="chain" id="PRO_5012748464" evidence="1">
    <location>
        <begin position="21"/>
        <end position="86"/>
    </location>
</feature>
<feature type="signal peptide" evidence="1">
    <location>
        <begin position="1"/>
        <end position="20"/>
    </location>
</feature>
<dbReference type="Proteomes" id="UP000184498">
    <property type="component" value="Unassembled WGS sequence"/>
</dbReference>
<evidence type="ECO:0000313" key="3">
    <source>
        <dbReference type="Proteomes" id="UP000184498"/>
    </source>
</evidence>
<keyword evidence="1" id="KW-0732">Signal</keyword>
<keyword evidence="3" id="KW-1185">Reference proteome</keyword>
<dbReference type="AlphaFoldDB" id="A0A1M6UHZ0"/>
<evidence type="ECO:0000313" key="2">
    <source>
        <dbReference type="EMBL" id="SHK68832.1"/>
    </source>
</evidence>
<accession>A0A1M6UHZ0</accession>
<dbReference type="OrthoDB" id="1262763at2"/>
<organism evidence="2 3">
    <name type="scientific">Epilithonimonas mollis</name>
    <dbReference type="NCBI Taxonomy" id="216903"/>
    <lineage>
        <taxon>Bacteria</taxon>
        <taxon>Pseudomonadati</taxon>
        <taxon>Bacteroidota</taxon>
        <taxon>Flavobacteriia</taxon>
        <taxon>Flavobacteriales</taxon>
        <taxon>Weeksellaceae</taxon>
        <taxon>Chryseobacterium group</taxon>
        <taxon>Epilithonimonas</taxon>
    </lineage>
</organism>
<protein>
    <submittedName>
        <fullName evidence="2">Uncharacterized protein</fullName>
    </submittedName>
</protein>
<reference evidence="3" key="1">
    <citation type="submission" date="2016-11" db="EMBL/GenBank/DDBJ databases">
        <authorList>
            <person name="Varghese N."/>
            <person name="Submissions S."/>
        </authorList>
    </citation>
    <scope>NUCLEOTIDE SEQUENCE [LARGE SCALE GENOMIC DNA]</scope>
    <source>
        <strain evidence="3">DSM 18016</strain>
    </source>
</reference>
<evidence type="ECO:0000256" key="1">
    <source>
        <dbReference type="SAM" id="SignalP"/>
    </source>
</evidence>
<gene>
    <name evidence="2" type="ORF">SAMN05444371_3299</name>
</gene>
<sequence>MKKFILPVCIGLLATGAALTTQSFKAHNSAIVDGHMLDVSDPANPKCVNTFIECSTIPTAFACQDGNGNVLRELQGTSCPESLYRP</sequence>